<dbReference type="InterPro" id="IPR029058">
    <property type="entry name" value="AB_hydrolase_fold"/>
</dbReference>
<keyword evidence="9" id="KW-0378">Hydrolase</keyword>
<evidence type="ECO:0000256" key="9">
    <source>
        <dbReference type="ARBA" id="ARBA00022801"/>
    </source>
</evidence>
<evidence type="ECO:0000256" key="7">
    <source>
        <dbReference type="ARBA" id="ARBA00022692"/>
    </source>
</evidence>
<evidence type="ECO:0000256" key="3">
    <source>
        <dbReference type="ARBA" id="ARBA00004343"/>
    </source>
</evidence>
<comment type="subunit">
    <text evidence="5">Binds to both phosphatidylinositol (PI) and phosphatidylinositol 3,5-bisphosphate (PIP2).</text>
</comment>
<evidence type="ECO:0000256" key="10">
    <source>
        <dbReference type="ARBA" id="ARBA00022963"/>
    </source>
</evidence>
<dbReference type="AlphaFoldDB" id="A0A9P3LUC1"/>
<comment type="catalytic activity">
    <reaction evidence="1">
        <text>a triacylglycerol + H2O = a diacylglycerol + a fatty acid + H(+)</text>
        <dbReference type="Rhea" id="RHEA:12044"/>
        <dbReference type="ChEBI" id="CHEBI:15377"/>
        <dbReference type="ChEBI" id="CHEBI:15378"/>
        <dbReference type="ChEBI" id="CHEBI:17855"/>
        <dbReference type="ChEBI" id="CHEBI:18035"/>
        <dbReference type="ChEBI" id="CHEBI:28868"/>
        <dbReference type="EC" id="3.1.1.3"/>
    </reaction>
</comment>
<evidence type="ECO:0000256" key="13">
    <source>
        <dbReference type="ARBA" id="ARBA00023006"/>
    </source>
</evidence>
<dbReference type="Pfam" id="PF26363">
    <property type="entry name" value="Phospholipase-like"/>
    <property type="match status" value="1"/>
</dbReference>
<keyword evidence="10" id="KW-0442">Lipid degradation</keyword>
<dbReference type="Proteomes" id="UP000827284">
    <property type="component" value="Unassembled WGS sequence"/>
</dbReference>
<reference evidence="19" key="1">
    <citation type="submission" date="2021-11" db="EMBL/GenBank/DDBJ databases">
        <authorList>
            <person name="Herlambang A."/>
            <person name="Guo Y."/>
            <person name="Takashima Y."/>
            <person name="Nishizawa T."/>
        </authorList>
    </citation>
    <scope>NUCLEOTIDE SEQUENCE</scope>
    <source>
        <strain evidence="19">E1425</strain>
    </source>
</reference>
<keyword evidence="16" id="KW-0325">Glycoprotein</keyword>
<dbReference type="PANTHER" id="PTHR47175">
    <property type="entry name" value="LIPASE ATG15-RELATED"/>
    <property type="match status" value="1"/>
</dbReference>
<evidence type="ECO:0000256" key="17">
    <source>
        <dbReference type="ARBA" id="ARBA00029828"/>
    </source>
</evidence>
<evidence type="ECO:0000256" key="14">
    <source>
        <dbReference type="ARBA" id="ARBA00023098"/>
    </source>
</evidence>
<keyword evidence="20" id="KW-1185">Reference proteome</keyword>
<evidence type="ECO:0000256" key="2">
    <source>
        <dbReference type="ARBA" id="ARBA00004270"/>
    </source>
</evidence>
<keyword evidence="12" id="KW-1133">Transmembrane helix</keyword>
<evidence type="ECO:0000256" key="16">
    <source>
        <dbReference type="ARBA" id="ARBA00023180"/>
    </source>
</evidence>
<dbReference type="SUPFAM" id="SSF53474">
    <property type="entry name" value="alpha/beta-Hydrolases"/>
    <property type="match status" value="1"/>
</dbReference>
<evidence type="ECO:0000313" key="20">
    <source>
        <dbReference type="Proteomes" id="UP000827284"/>
    </source>
</evidence>
<keyword evidence="18" id="KW-0732">Signal</keyword>
<dbReference type="GO" id="GO:0004806">
    <property type="term" value="F:triacylglycerol lipase activity"/>
    <property type="evidence" value="ECO:0007669"/>
    <property type="project" value="UniProtKB-EC"/>
</dbReference>
<dbReference type="GO" id="GO:0046461">
    <property type="term" value="P:neutral lipid catabolic process"/>
    <property type="evidence" value="ECO:0007669"/>
    <property type="project" value="TreeGrafter"/>
</dbReference>
<dbReference type="PANTHER" id="PTHR47175:SF2">
    <property type="entry name" value="LIPASE ATG15-RELATED"/>
    <property type="match status" value="1"/>
</dbReference>
<feature type="chain" id="PRO_5040296913" description="triacylglycerol lipase" evidence="18">
    <location>
        <begin position="34"/>
        <end position="486"/>
    </location>
</feature>
<organism evidence="19 20">
    <name type="scientific">Entomortierella parvispora</name>
    <dbReference type="NCBI Taxonomy" id="205924"/>
    <lineage>
        <taxon>Eukaryota</taxon>
        <taxon>Fungi</taxon>
        <taxon>Fungi incertae sedis</taxon>
        <taxon>Mucoromycota</taxon>
        <taxon>Mortierellomycotina</taxon>
        <taxon>Mortierellomycetes</taxon>
        <taxon>Mortierellales</taxon>
        <taxon>Mortierellaceae</taxon>
        <taxon>Entomortierella</taxon>
    </lineage>
</organism>
<dbReference type="GO" id="GO:0034496">
    <property type="term" value="P:multivesicular body membrane disassembly"/>
    <property type="evidence" value="ECO:0007669"/>
    <property type="project" value="TreeGrafter"/>
</dbReference>
<dbReference type="GO" id="GO:0032585">
    <property type="term" value="C:multivesicular body membrane"/>
    <property type="evidence" value="ECO:0007669"/>
    <property type="project" value="UniProtKB-SubCell"/>
</dbReference>
<proteinExistence type="inferred from homology"/>
<evidence type="ECO:0000256" key="18">
    <source>
        <dbReference type="SAM" id="SignalP"/>
    </source>
</evidence>
<evidence type="ECO:0000256" key="5">
    <source>
        <dbReference type="ARBA" id="ARBA00011137"/>
    </source>
</evidence>
<dbReference type="Gene3D" id="3.40.50.1820">
    <property type="entry name" value="alpha/beta hydrolase"/>
    <property type="match status" value="1"/>
</dbReference>
<keyword evidence="7" id="KW-0812">Transmembrane</keyword>
<accession>A0A9P3LUC1</accession>
<keyword evidence="14" id="KW-0443">Lipid metabolism</keyword>
<dbReference type="EMBL" id="BQFW01000004">
    <property type="protein sequence ID" value="GJJ70822.1"/>
    <property type="molecule type" value="Genomic_DNA"/>
</dbReference>
<feature type="signal peptide" evidence="18">
    <location>
        <begin position="1"/>
        <end position="33"/>
    </location>
</feature>
<dbReference type="GO" id="GO:0005775">
    <property type="term" value="C:vacuolar lumen"/>
    <property type="evidence" value="ECO:0007669"/>
    <property type="project" value="TreeGrafter"/>
</dbReference>
<comment type="subcellular location">
    <subcellularLocation>
        <location evidence="3">Endosome</location>
        <location evidence="3">Multivesicular body membrane</location>
        <topology evidence="3">Single-pass type II membrane protein</topology>
    </subcellularLocation>
    <subcellularLocation>
        <location evidence="2">Prevacuolar compartment membrane</location>
        <topology evidence="2">Single-pass type II membrane protein</topology>
    </subcellularLocation>
</comment>
<evidence type="ECO:0000256" key="8">
    <source>
        <dbReference type="ARBA" id="ARBA00022753"/>
    </source>
</evidence>
<evidence type="ECO:0000256" key="11">
    <source>
        <dbReference type="ARBA" id="ARBA00022968"/>
    </source>
</evidence>
<dbReference type="GO" id="GO:0004620">
    <property type="term" value="F:phospholipase activity"/>
    <property type="evidence" value="ECO:0007669"/>
    <property type="project" value="TreeGrafter"/>
</dbReference>
<evidence type="ECO:0000256" key="12">
    <source>
        <dbReference type="ARBA" id="ARBA00022989"/>
    </source>
</evidence>
<protein>
    <recommendedName>
        <fullName evidence="6">triacylglycerol lipase</fullName>
        <ecNumber evidence="6">3.1.1.3</ecNumber>
    </recommendedName>
    <alternativeName>
        <fullName evidence="17">Autophagy-related protein 15</fullName>
    </alternativeName>
</protein>
<keyword evidence="15" id="KW-0472">Membrane</keyword>
<keyword evidence="11" id="KW-0735">Signal-anchor</keyword>
<dbReference type="GO" id="GO:0006660">
    <property type="term" value="P:phosphatidylserine catabolic process"/>
    <property type="evidence" value="ECO:0007669"/>
    <property type="project" value="TreeGrafter"/>
</dbReference>
<name>A0A9P3LUC1_9FUNG</name>
<dbReference type="InterPro" id="IPR050805">
    <property type="entry name" value="ATG15_Lipase"/>
</dbReference>
<dbReference type="OrthoDB" id="58570at2759"/>
<evidence type="ECO:0000256" key="4">
    <source>
        <dbReference type="ARBA" id="ARBA00010701"/>
    </source>
</evidence>
<evidence type="ECO:0000256" key="15">
    <source>
        <dbReference type="ARBA" id="ARBA00023136"/>
    </source>
</evidence>
<comment type="similarity">
    <text evidence="4">Belongs to the AB hydrolase superfamily. Lipase family.</text>
</comment>
<dbReference type="EC" id="3.1.1.3" evidence="6"/>
<sequence>MPRQSAFPSSHHTRLLFLGLLVLLLDLVWLSSAFPFSSYLRPSKPQRTEPPPIQQDQQQLVFDSHRPHRHQQQPHVPLQKPDEFLTLRHVLHRGGHRYPGLSRRLDLSPMDILLTELLTGESLTHRVKVKTTTTLRPRTKDDDQETKEGAMGWWRKKQKKSKAPRFRDQGFRSFGLMEDQSFGPESWRREVIDAPDTTDKETIVQLSKMNYNSYTEVASPGWYDLEGNWSVNSTFGWEEDGVRGHVFVSADNSTLIVAIKGTSAAILGGGGGTAARDKINDNLLFSCCCAKVDRTWRGVCNCNTGGYKCDQKCIEDSVNSDDVYYNIAMGILWTVQDMYPETNVWLTGHSLGGGLSSLLGLTFGVPTVTFETPGDRLAAQRLHLPGPPAINWDEFPLFHVGHTADPIFQGVCNGPRSACYYSGFALESKCHTGRTCVYDPVGEDNWKVDIRTHRLFDTIEGVLKVKDVPVCKQETECVDCGMWQYM</sequence>
<keyword evidence="8" id="KW-0967">Endosome</keyword>
<keyword evidence="13" id="KW-0072">Autophagy</keyword>
<comment type="caution">
    <text evidence="19">The sequence shown here is derived from an EMBL/GenBank/DDBJ whole genome shotgun (WGS) entry which is preliminary data.</text>
</comment>
<evidence type="ECO:0000256" key="1">
    <source>
        <dbReference type="ARBA" id="ARBA00001024"/>
    </source>
</evidence>
<evidence type="ECO:0000313" key="19">
    <source>
        <dbReference type="EMBL" id="GJJ70822.1"/>
    </source>
</evidence>
<gene>
    <name evidence="19" type="ORF">EMPS_03172</name>
</gene>
<reference evidence="19" key="2">
    <citation type="journal article" date="2022" name="Microbiol. Resour. Announc.">
        <title>Whole-Genome Sequence of Entomortierella parvispora E1425, a Mucoromycotan Fungus Associated with Burkholderiaceae-Related Endosymbiotic Bacteria.</title>
        <authorList>
            <person name="Herlambang A."/>
            <person name="Guo Y."/>
            <person name="Takashima Y."/>
            <person name="Narisawa K."/>
            <person name="Ohta H."/>
            <person name="Nishizawa T."/>
        </authorList>
    </citation>
    <scope>NUCLEOTIDE SEQUENCE</scope>
    <source>
        <strain evidence="19">E1425</strain>
    </source>
</reference>
<evidence type="ECO:0000256" key="6">
    <source>
        <dbReference type="ARBA" id="ARBA00013279"/>
    </source>
</evidence>
<dbReference type="GO" id="GO:0034727">
    <property type="term" value="P:piecemeal microautophagy of the nucleus"/>
    <property type="evidence" value="ECO:0007669"/>
    <property type="project" value="TreeGrafter"/>
</dbReference>